<dbReference type="EMBL" id="JXTC01000327">
    <property type="protein sequence ID" value="PON64537.1"/>
    <property type="molecule type" value="Genomic_DNA"/>
</dbReference>
<dbReference type="PROSITE" id="PS50096">
    <property type="entry name" value="IQ"/>
    <property type="match status" value="2"/>
</dbReference>
<evidence type="ECO:0000256" key="3">
    <source>
        <dbReference type="ARBA" id="ARBA00024378"/>
    </source>
</evidence>
<name>A0A2P5CU12_TREOI</name>
<evidence type="ECO:0000313" key="6">
    <source>
        <dbReference type="Proteomes" id="UP000237000"/>
    </source>
</evidence>
<dbReference type="InParanoid" id="A0A2P5CU12"/>
<dbReference type="Pfam" id="PF13178">
    <property type="entry name" value="DUF4005"/>
    <property type="match status" value="1"/>
</dbReference>
<dbReference type="AlphaFoldDB" id="A0A2P5CU12"/>
<protein>
    <submittedName>
        <fullName evidence="5">IQ motif, EF-hand binding site</fullName>
    </submittedName>
</protein>
<proteinExistence type="inferred from homology"/>
<dbReference type="GO" id="GO:0005516">
    <property type="term" value="F:calmodulin binding"/>
    <property type="evidence" value="ECO:0007669"/>
    <property type="project" value="UniProtKB-KW"/>
</dbReference>
<feature type="domain" description="DUF4005" evidence="4">
    <location>
        <begin position="321"/>
        <end position="361"/>
    </location>
</feature>
<dbReference type="Gene3D" id="1.20.5.190">
    <property type="match status" value="1"/>
</dbReference>
<organism evidence="5 6">
    <name type="scientific">Trema orientale</name>
    <name type="common">Charcoal tree</name>
    <name type="synonym">Celtis orientalis</name>
    <dbReference type="NCBI Taxonomy" id="63057"/>
    <lineage>
        <taxon>Eukaryota</taxon>
        <taxon>Viridiplantae</taxon>
        <taxon>Streptophyta</taxon>
        <taxon>Embryophyta</taxon>
        <taxon>Tracheophyta</taxon>
        <taxon>Spermatophyta</taxon>
        <taxon>Magnoliopsida</taxon>
        <taxon>eudicotyledons</taxon>
        <taxon>Gunneridae</taxon>
        <taxon>Pentapetalae</taxon>
        <taxon>rosids</taxon>
        <taxon>fabids</taxon>
        <taxon>Rosales</taxon>
        <taxon>Cannabaceae</taxon>
        <taxon>Trema</taxon>
    </lineage>
</organism>
<evidence type="ECO:0000313" key="5">
    <source>
        <dbReference type="EMBL" id="PON64537.1"/>
    </source>
</evidence>
<dbReference type="Proteomes" id="UP000237000">
    <property type="component" value="Unassembled WGS sequence"/>
</dbReference>
<evidence type="ECO:0000256" key="2">
    <source>
        <dbReference type="ARBA" id="ARBA00024341"/>
    </source>
</evidence>
<keyword evidence="6" id="KW-1185">Reference proteome</keyword>
<dbReference type="InterPro" id="IPR000048">
    <property type="entry name" value="IQ_motif_EF-hand-BS"/>
</dbReference>
<reference evidence="6" key="1">
    <citation type="submission" date="2016-06" db="EMBL/GenBank/DDBJ databases">
        <title>Parallel loss of symbiosis genes in relatives of nitrogen-fixing non-legume Parasponia.</title>
        <authorList>
            <person name="Van Velzen R."/>
            <person name="Holmer R."/>
            <person name="Bu F."/>
            <person name="Rutten L."/>
            <person name="Van Zeijl A."/>
            <person name="Liu W."/>
            <person name="Santuari L."/>
            <person name="Cao Q."/>
            <person name="Sharma T."/>
            <person name="Shen D."/>
            <person name="Roswanjaya Y."/>
            <person name="Wardhani T."/>
            <person name="Kalhor M.S."/>
            <person name="Jansen J."/>
            <person name="Van den Hoogen J."/>
            <person name="Gungor B."/>
            <person name="Hartog M."/>
            <person name="Hontelez J."/>
            <person name="Verver J."/>
            <person name="Yang W.-C."/>
            <person name="Schijlen E."/>
            <person name="Repin R."/>
            <person name="Schilthuizen M."/>
            <person name="Schranz E."/>
            <person name="Heidstra R."/>
            <person name="Miyata K."/>
            <person name="Fedorova E."/>
            <person name="Kohlen W."/>
            <person name="Bisseling T."/>
            <person name="Smit S."/>
            <person name="Geurts R."/>
        </authorList>
    </citation>
    <scope>NUCLEOTIDE SEQUENCE [LARGE SCALE GENOMIC DNA]</scope>
    <source>
        <strain evidence="6">cv. RG33-2</strain>
    </source>
</reference>
<gene>
    <name evidence="5" type="ORF">TorRG33x02_272850</name>
</gene>
<sequence>MAKKRSWFGWVKKLFICTEKTKVQKRAKEWRWDLGRLEIKQYPALMASQRTLSEAAEEQKKHALNVAMATAAAAEAAVAAAQAAAEVVRLTGASESCYPFRKLDPNLAAIKIQSAYRAHLARKALRALKGLVRLQAIVRGRAVRRQTGAILKHLQSNRQRTPEVQETISSAGDQCSIGGQSKVSFRPEKETEYKELKLVDSDQGGWNYSILSKEDIESVWLKRQEALMKRERMKKYSSSQRERRNTFMLLDPLAKKEYGTQSCRLEPWERREISKPICHPIAMDNEMHGRVHVKLKNARHRELEVMSTEFPLLRNSFSQEKRNSFGEDGLMPSSPVFPTYMAATESARAKTRSMSIPKQRVGFWDGCLNGNYQRKNQLSLWSSYDGESIWRN</sequence>
<comment type="caution">
    <text evidence="5">The sequence shown here is derived from an EMBL/GenBank/DDBJ whole genome shotgun (WGS) entry which is preliminary data.</text>
</comment>
<keyword evidence="1" id="KW-0112">Calmodulin-binding</keyword>
<evidence type="ECO:0000259" key="4">
    <source>
        <dbReference type="Pfam" id="PF13178"/>
    </source>
</evidence>
<accession>A0A2P5CU12</accession>
<dbReference type="FunCoup" id="A0A2P5CU12">
    <property type="interactions" value="6"/>
</dbReference>
<dbReference type="InterPro" id="IPR025064">
    <property type="entry name" value="DUF4005"/>
</dbReference>
<dbReference type="STRING" id="63057.A0A2P5CU12"/>
<dbReference type="OrthoDB" id="696085at2759"/>
<dbReference type="Pfam" id="PF00612">
    <property type="entry name" value="IQ"/>
    <property type="match status" value="1"/>
</dbReference>
<dbReference type="PANTHER" id="PTHR32295">
    <property type="entry name" value="IQ-DOMAIN 5-RELATED"/>
    <property type="match status" value="1"/>
</dbReference>
<evidence type="ECO:0000256" key="1">
    <source>
        <dbReference type="ARBA" id="ARBA00022860"/>
    </source>
</evidence>
<comment type="subunit">
    <text evidence="3">Binds to multiple calmodulin (CaM) in the presence of Ca(2+) and CaM-like proteins.</text>
</comment>
<dbReference type="PANTHER" id="PTHR32295:SF212">
    <property type="entry name" value="CALMODULIN BINDING PROTEIN-RELATED"/>
    <property type="match status" value="1"/>
</dbReference>
<comment type="similarity">
    <text evidence="2">Belongs to the IQD family.</text>
</comment>
<dbReference type="CDD" id="cd23767">
    <property type="entry name" value="IQCD"/>
    <property type="match status" value="1"/>
</dbReference>